<name>A0AAV3R6L4_LITER</name>
<evidence type="ECO:0000313" key="6">
    <source>
        <dbReference type="Proteomes" id="UP001454036"/>
    </source>
</evidence>
<protein>
    <recommendedName>
        <fullName evidence="7">Polysaccharide biosynthesis domain-containing protein</fullName>
    </recommendedName>
</protein>
<evidence type="ECO:0000256" key="4">
    <source>
        <dbReference type="ARBA" id="ARBA00023136"/>
    </source>
</evidence>
<dbReference type="AlphaFoldDB" id="A0AAV3R6L4"/>
<comment type="caution">
    <text evidence="5">The sequence shown here is derived from an EMBL/GenBank/DDBJ whole genome shotgun (WGS) entry which is preliminary data.</text>
</comment>
<comment type="subcellular location">
    <subcellularLocation>
        <location evidence="1">Golgi apparatus membrane</location>
        <topology evidence="1">Single-pass membrane protein</topology>
    </subcellularLocation>
</comment>
<evidence type="ECO:0008006" key="7">
    <source>
        <dbReference type="Google" id="ProtNLM"/>
    </source>
</evidence>
<keyword evidence="3" id="KW-1133">Transmembrane helix</keyword>
<dbReference type="NCBIfam" id="TIGR01627">
    <property type="entry name" value="A_thal_3515"/>
    <property type="match status" value="1"/>
</dbReference>
<keyword evidence="4" id="KW-0472">Membrane</keyword>
<evidence type="ECO:0000313" key="5">
    <source>
        <dbReference type="EMBL" id="GAA0172024.1"/>
    </source>
</evidence>
<evidence type="ECO:0000256" key="3">
    <source>
        <dbReference type="ARBA" id="ARBA00022989"/>
    </source>
</evidence>
<dbReference type="PANTHER" id="PTHR31444">
    <property type="entry name" value="OS11G0490100 PROTEIN"/>
    <property type="match status" value="1"/>
</dbReference>
<accession>A0AAV3R6L4</accession>
<gene>
    <name evidence="5" type="ORF">LIER_25933</name>
</gene>
<dbReference type="GO" id="GO:0045492">
    <property type="term" value="P:xylan biosynthetic process"/>
    <property type="evidence" value="ECO:0007669"/>
    <property type="project" value="InterPro"/>
</dbReference>
<keyword evidence="2" id="KW-0812">Transmembrane</keyword>
<dbReference type="Pfam" id="PF21729">
    <property type="entry name" value="IRX15_IRX15L_GXM"/>
    <property type="match status" value="1"/>
</dbReference>
<dbReference type="GO" id="GO:0000139">
    <property type="term" value="C:Golgi membrane"/>
    <property type="evidence" value="ECO:0007669"/>
    <property type="project" value="UniProtKB-SubCell"/>
</dbReference>
<dbReference type="Proteomes" id="UP001454036">
    <property type="component" value="Unassembled WGS sequence"/>
</dbReference>
<dbReference type="EMBL" id="BAABME010007919">
    <property type="protein sequence ID" value="GAA0172024.1"/>
    <property type="molecule type" value="Genomic_DNA"/>
</dbReference>
<reference evidence="5 6" key="1">
    <citation type="submission" date="2024-01" db="EMBL/GenBank/DDBJ databases">
        <title>The complete chloroplast genome sequence of Lithospermum erythrorhizon: insights into the phylogenetic relationship among Boraginaceae species and the maternal lineages of purple gromwells.</title>
        <authorList>
            <person name="Okada T."/>
            <person name="Watanabe K."/>
        </authorList>
    </citation>
    <scope>NUCLEOTIDE SEQUENCE [LARGE SCALE GENOMIC DNA]</scope>
</reference>
<evidence type="ECO:0000256" key="2">
    <source>
        <dbReference type="ARBA" id="ARBA00022692"/>
    </source>
</evidence>
<dbReference type="InterPro" id="IPR006514">
    <property type="entry name" value="IRX15/GXM/AGM"/>
</dbReference>
<keyword evidence="6" id="KW-1185">Reference proteome</keyword>
<proteinExistence type="predicted"/>
<organism evidence="5 6">
    <name type="scientific">Lithospermum erythrorhizon</name>
    <name type="common">Purple gromwell</name>
    <name type="synonym">Lithospermum officinale var. erythrorhizon</name>
    <dbReference type="NCBI Taxonomy" id="34254"/>
    <lineage>
        <taxon>Eukaryota</taxon>
        <taxon>Viridiplantae</taxon>
        <taxon>Streptophyta</taxon>
        <taxon>Embryophyta</taxon>
        <taxon>Tracheophyta</taxon>
        <taxon>Spermatophyta</taxon>
        <taxon>Magnoliopsida</taxon>
        <taxon>eudicotyledons</taxon>
        <taxon>Gunneridae</taxon>
        <taxon>Pentapetalae</taxon>
        <taxon>asterids</taxon>
        <taxon>lamiids</taxon>
        <taxon>Boraginales</taxon>
        <taxon>Boraginaceae</taxon>
        <taxon>Boraginoideae</taxon>
        <taxon>Lithospermeae</taxon>
        <taxon>Lithospermum</taxon>
    </lineage>
</organism>
<evidence type="ECO:0000256" key="1">
    <source>
        <dbReference type="ARBA" id="ARBA00004194"/>
    </source>
</evidence>
<sequence length="239" mass="26912">MKVTLKRKFIAVLVVILSMASLLRLLKIAIITSSSPLSSVLLAKHSKSFPILTLKEHKFLDGIISSRAPCNLLIFGNEKQYFKMGIRNKGGLTIFLDDNVRYNTFAKDAYKLLKHGRSKKACFPQNYGFDLRKSRCKLALTNLPTRVYEVTWDVIVVDGPCGHLPDCPGRMATIYTAGVLARKGNVDNATHVIVHDADRMIEKWFSWEFLCEDNFISSKGKFWNFGVVGRPNSTMFCAA</sequence>